<gene>
    <name evidence="3" type="ORF">GCM10009830_45200</name>
</gene>
<feature type="compositionally biased region" description="Acidic residues" evidence="1">
    <location>
        <begin position="79"/>
        <end position="89"/>
    </location>
</feature>
<evidence type="ECO:0000313" key="3">
    <source>
        <dbReference type="EMBL" id="GAA1692397.1"/>
    </source>
</evidence>
<feature type="transmembrane region" description="Helical" evidence="2">
    <location>
        <begin position="45"/>
        <end position="63"/>
    </location>
</feature>
<evidence type="ECO:0000256" key="1">
    <source>
        <dbReference type="SAM" id="MobiDB-lite"/>
    </source>
</evidence>
<accession>A0ABP4TS38</accession>
<dbReference type="RefSeq" id="WP_344491580.1">
    <property type="nucleotide sequence ID" value="NZ_BAAAQF010000025.1"/>
</dbReference>
<organism evidence="3 4">
    <name type="scientific">Glycomyces endophyticus</name>
    <dbReference type="NCBI Taxonomy" id="480996"/>
    <lineage>
        <taxon>Bacteria</taxon>
        <taxon>Bacillati</taxon>
        <taxon>Actinomycetota</taxon>
        <taxon>Actinomycetes</taxon>
        <taxon>Glycomycetales</taxon>
        <taxon>Glycomycetaceae</taxon>
        <taxon>Glycomyces</taxon>
    </lineage>
</organism>
<evidence type="ECO:0000256" key="2">
    <source>
        <dbReference type="SAM" id="Phobius"/>
    </source>
</evidence>
<keyword evidence="2" id="KW-0812">Transmembrane</keyword>
<keyword evidence="2" id="KW-1133">Transmembrane helix</keyword>
<proteinExistence type="predicted"/>
<evidence type="ECO:0008006" key="5">
    <source>
        <dbReference type="Google" id="ProtNLM"/>
    </source>
</evidence>
<reference evidence="4" key="1">
    <citation type="journal article" date="2019" name="Int. J. Syst. Evol. Microbiol.">
        <title>The Global Catalogue of Microorganisms (GCM) 10K type strain sequencing project: providing services to taxonomists for standard genome sequencing and annotation.</title>
        <authorList>
            <consortium name="The Broad Institute Genomics Platform"/>
            <consortium name="The Broad Institute Genome Sequencing Center for Infectious Disease"/>
            <person name="Wu L."/>
            <person name="Ma J."/>
        </authorList>
    </citation>
    <scope>NUCLEOTIDE SEQUENCE [LARGE SCALE GENOMIC DNA]</scope>
    <source>
        <strain evidence="4">JCM 16001</strain>
    </source>
</reference>
<keyword evidence="2" id="KW-0472">Membrane</keyword>
<feature type="region of interest" description="Disordered" evidence="1">
    <location>
        <begin position="66"/>
        <end position="106"/>
    </location>
</feature>
<keyword evidence="4" id="KW-1185">Reference proteome</keyword>
<name>A0ABP4TS38_9ACTN</name>
<dbReference type="Proteomes" id="UP001499851">
    <property type="component" value="Unassembled WGS sequence"/>
</dbReference>
<evidence type="ECO:0000313" key="4">
    <source>
        <dbReference type="Proteomes" id="UP001499851"/>
    </source>
</evidence>
<protein>
    <recommendedName>
        <fullName evidence="5">DUF4352 domain-containing protein</fullName>
    </recommendedName>
</protein>
<dbReference type="EMBL" id="BAAAQF010000025">
    <property type="protein sequence ID" value="GAA1692397.1"/>
    <property type="molecule type" value="Genomic_DNA"/>
</dbReference>
<sequence length="409" mass="43042">MSTPDDTLFEEAFGEFAHAAELMVDPVDSAVIHGRVRRRRTTKGAVAAALAALIVAVPAAWWLQESNGDEVDPPPAEETTGETTEEETSPVDTGTGSGEVPQGQETESELILPTFNELVGAEIELPEFFPGAGSLNDACPTAPATIGTAEDSGYGDGRIRLLKLVQVRLEEDGPLEAVALFGCTPGDALVTQAVAIAGDGEGGWDATEEVALGDSNSFPLVDIAPAAVTGLLLLVTEPHGTDHSGPLDYDIFRYRTGATLEDVTATAYQWGITDLGVEVEKTDNGDGTWTAAVTVTNNGDHEPQPFDLELCVDEGLSVEGADDMAVCLDGTTVAERYETLAPGDAVTTEWTVEAGPVDEWSGDAQVGGAYFEARVSTDMYTVDTFAFDFDVSNNYANMVILPEEVDAGA</sequence>
<comment type="caution">
    <text evidence="3">The sequence shown here is derived from an EMBL/GenBank/DDBJ whole genome shotgun (WGS) entry which is preliminary data.</text>
</comment>